<dbReference type="Pfam" id="PF01979">
    <property type="entry name" value="Amidohydro_1"/>
    <property type="match status" value="1"/>
</dbReference>
<name>A0AAP2GPG1_9BACT</name>
<dbReference type="AlphaFoldDB" id="A0AAP2GPG1"/>
<sequence length="570" mass="62081">MKRFYRSRICLKFMVMLALGWPALLQAQQFQQQPQEEKELSPVSRTYAITNATVFQGPGRKLDRATVVMKDGLITAVGKGVAIPPEAIIIKGDSLYIYAGFIDGLSRAGVSKPKEEANRERPKDPGNPTPELAGITPQNDVRTFLNPSDKSADDLRALGFTAAQVVPYGNMLPGSGAIIQLTGKTSDAMVLAGKSALFSELTGAPRVYPSTILAVMSKWRELYRQAVQNKNYETMYAANRAGLSRPASDRILEAFYPVIDKRIPVLFEADKYLETQRVMTLQSELGFSLVLGDVKEGWDAIARIKSSGAKVFLSLDLPEDKKEEKSKDKKEEAGTLTPAEKEALEKRKAEFLALYTGQAATFQKAGVTFGFSSLSAKTSDIRTNLRRMIKAGLTEDQALAALTTSPAQLLGLSDRLGTVDNGKIASLVLSDKPYFHEKARVRYVFVDGIMYKYDVKETPKADAGAKAEITGTWSVTTETPQGKSEETVTFKKDGSNYSGSITGGRLAQAVSLEKVELNGNALRYSYTVQVGGQSFKVDVDATVDGSSYKGSATVGQYGSFPVEGKKDPNR</sequence>
<dbReference type="SUPFAM" id="SSF51338">
    <property type="entry name" value="Composite domain of metallo-dependent hydrolases"/>
    <property type="match status" value="1"/>
</dbReference>
<feature type="compositionally biased region" description="Basic and acidic residues" evidence="1">
    <location>
        <begin position="112"/>
        <end position="124"/>
    </location>
</feature>
<organism evidence="4 5">
    <name type="scientific">Chryseosolibacter histidini</name>
    <dbReference type="NCBI Taxonomy" id="2782349"/>
    <lineage>
        <taxon>Bacteria</taxon>
        <taxon>Pseudomonadati</taxon>
        <taxon>Bacteroidota</taxon>
        <taxon>Cytophagia</taxon>
        <taxon>Cytophagales</taxon>
        <taxon>Chryseotaleaceae</taxon>
        <taxon>Chryseosolibacter</taxon>
    </lineage>
</organism>
<evidence type="ECO:0000259" key="3">
    <source>
        <dbReference type="Pfam" id="PF01979"/>
    </source>
</evidence>
<feature type="signal peptide" evidence="2">
    <location>
        <begin position="1"/>
        <end position="27"/>
    </location>
</feature>
<protein>
    <submittedName>
        <fullName evidence="4">Amidohydrolase family protein</fullName>
    </submittedName>
</protein>
<evidence type="ECO:0000313" key="4">
    <source>
        <dbReference type="EMBL" id="MBT1699083.1"/>
    </source>
</evidence>
<dbReference type="InterPro" id="IPR006680">
    <property type="entry name" value="Amidohydro-rel"/>
</dbReference>
<reference evidence="4 5" key="1">
    <citation type="submission" date="2021-05" db="EMBL/GenBank/DDBJ databases">
        <title>A Polyphasic approach of four new species of the genus Ohtaekwangia: Ohtaekwangia histidinii sp. nov., Ohtaekwangia cretensis sp. nov., Ohtaekwangia indiensis sp. nov., Ohtaekwangia reichenbachii sp. nov. from diverse environment.</title>
        <authorList>
            <person name="Octaviana S."/>
        </authorList>
    </citation>
    <scope>NUCLEOTIDE SEQUENCE [LARGE SCALE GENOMIC DNA]</scope>
    <source>
        <strain evidence="4 5">PWU4</strain>
    </source>
</reference>
<feature type="chain" id="PRO_5042956874" evidence="2">
    <location>
        <begin position="28"/>
        <end position="570"/>
    </location>
</feature>
<evidence type="ECO:0000256" key="1">
    <source>
        <dbReference type="SAM" id="MobiDB-lite"/>
    </source>
</evidence>
<dbReference type="InterPro" id="IPR011059">
    <property type="entry name" value="Metal-dep_hydrolase_composite"/>
</dbReference>
<feature type="domain" description="Amidohydrolase-related" evidence="3">
    <location>
        <begin position="366"/>
        <end position="448"/>
    </location>
</feature>
<evidence type="ECO:0000313" key="5">
    <source>
        <dbReference type="Proteomes" id="UP001319200"/>
    </source>
</evidence>
<dbReference type="EMBL" id="JAHESF010000021">
    <property type="protein sequence ID" value="MBT1699083.1"/>
    <property type="molecule type" value="Genomic_DNA"/>
</dbReference>
<dbReference type="GO" id="GO:0016810">
    <property type="term" value="F:hydrolase activity, acting on carbon-nitrogen (but not peptide) bonds"/>
    <property type="evidence" value="ECO:0007669"/>
    <property type="project" value="InterPro"/>
</dbReference>
<dbReference type="Gene3D" id="3.20.20.140">
    <property type="entry name" value="Metal-dependent hydrolases"/>
    <property type="match status" value="1"/>
</dbReference>
<evidence type="ECO:0000256" key="2">
    <source>
        <dbReference type="SAM" id="SignalP"/>
    </source>
</evidence>
<keyword evidence="2" id="KW-0732">Signal</keyword>
<accession>A0AAP2GPG1</accession>
<dbReference type="PANTHER" id="PTHR43135">
    <property type="entry name" value="ALPHA-D-RIBOSE 1-METHYLPHOSPHONATE 5-TRIPHOSPHATE DIPHOSPHATASE"/>
    <property type="match status" value="1"/>
</dbReference>
<proteinExistence type="predicted"/>
<dbReference type="InterPro" id="IPR032466">
    <property type="entry name" value="Metal_Hydrolase"/>
</dbReference>
<dbReference type="Proteomes" id="UP001319200">
    <property type="component" value="Unassembled WGS sequence"/>
</dbReference>
<keyword evidence="5" id="KW-1185">Reference proteome</keyword>
<dbReference type="PANTHER" id="PTHR43135:SF3">
    <property type="entry name" value="ALPHA-D-RIBOSE 1-METHYLPHOSPHONATE 5-TRIPHOSPHATE DIPHOSPHATASE"/>
    <property type="match status" value="1"/>
</dbReference>
<dbReference type="SUPFAM" id="SSF51556">
    <property type="entry name" value="Metallo-dependent hydrolases"/>
    <property type="match status" value="1"/>
</dbReference>
<dbReference type="InterPro" id="IPR051781">
    <property type="entry name" value="Metallo-dep_Hydrolase"/>
</dbReference>
<comment type="caution">
    <text evidence="4">The sequence shown here is derived from an EMBL/GenBank/DDBJ whole genome shotgun (WGS) entry which is preliminary data.</text>
</comment>
<dbReference type="RefSeq" id="WP_254166512.1">
    <property type="nucleotide sequence ID" value="NZ_JAHESF010000021.1"/>
</dbReference>
<feature type="region of interest" description="Disordered" evidence="1">
    <location>
        <begin position="111"/>
        <end position="136"/>
    </location>
</feature>
<gene>
    <name evidence="4" type="ORF">KK083_19465</name>
</gene>